<dbReference type="RefSeq" id="WP_120461769.1">
    <property type="nucleotide sequence ID" value="NZ_BMIW01000012.1"/>
</dbReference>
<name>A0ABQ1VTR2_9BACL</name>
<sequence length="366" mass="43193">MMAERGDSSKQEQDLLQKQLFQKAESFFANGMWSPATELYEEIIEMNNERDVSDEQLMSYFRMFYISCQIEPGNTEELLRFIPFRHRLEDIYVLEGLYLLSRTYAILDRWEEARQYSSELLKWLEPLCSKRGWSRFRRRPAYKRSPAAYYGRGLLIIAESYKNEELYADAREWLERCTGLTERFGANSDKVEAQHYVLLARMRVLALDIATGDLSQMPQLAALMGEYPQLTLDGLSGALQAANKYGFPLEDDLEQGLQLFTDSNPSFMLYDWGQHTLRCQYGRFYYQCAAYWLRRGELQRGAEELLRSLKISLHLRNQYLMLQCLSLYEKHHASLPDMLGDEIRRLCQSRANKENKLRFPWRQMLL</sequence>
<dbReference type="Gene3D" id="1.25.40.10">
    <property type="entry name" value="Tetratricopeptide repeat domain"/>
    <property type="match status" value="1"/>
</dbReference>
<comment type="caution">
    <text evidence="1">The sequence shown here is derived from an EMBL/GenBank/DDBJ whole genome shotgun (WGS) entry which is preliminary data.</text>
</comment>
<organism evidence="1 2">
    <name type="scientific">Paenibacillus aceti</name>
    <dbReference type="NCBI Taxonomy" id="1820010"/>
    <lineage>
        <taxon>Bacteria</taxon>
        <taxon>Bacillati</taxon>
        <taxon>Bacillota</taxon>
        <taxon>Bacilli</taxon>
        <taxon>Bacillales</taxon>
        <taxon>Paenibacillaceae</taxon>
        <taxon>Paenibacillus</taxon>
    </lineage>
</organism>
<evidence type="ECO:0008006" key="3">
    <source>
        <dbReference type="Google" id="ProtNLM"/>
    </source>
</evidence>
<gene>
    <name evidence="1" type="ORF">GCM10010913_20260</name>
</gene>
<protein>
    <recommendedName>
        <fullName evidence="3">DNA-binding protein</fullName>
    </recommendedName>
</protein>
<dbReference type="EMBL" id="BMIW01000012">
    <property type="protein sequence ID" value="GGF98413.1"/>
    <property type="molecule type" value="Genomic_DNA"/>
</dbReference>
<dbReference type="InterPro" id="IPR011990">
    <property type="entry name" value="TPR-like_helical_dom_sf"/>
</dbReference>
<proteinExistence type="predicted"/>
<accession>A0ABQ1VTR2</accession>
<reference evidence="2" key="1">
    <citation type="journal article" date="2019" name="Int. J. Syst. Evol. Microbiol.">
        <title>The Global Catalogue of Microorganisms (GCM) 10K type strain sequencing project: providing services to taxonomists for standard genome sequencing and annotation.</title>
        <authorList>
            <consortium name="The Broad Institute Genomics Platform"/>
            <consortium name="The Broad Institute Genome Sequencing Center for Infectious Disease"/>
            <person name="Wu L."/>
            <person name="Ma J."/>
        </authorList>
    </citation>
    <scope>NUCLEOTIDE SEQUENCE [LARGE SCALE GENOMIC DNA]</scope>
    <source>
        <strain evidence="2">CGMCC 1.15420</strain>
    </source>
</reference>
<dbReference type="SUPFAM" id="SSF48452">
    <property type="entry name" value="TPR-like"/>
    <property type="match status" value="1"/>
</dbReference>
<keyword evidence="2" id="KW-1185">Reference proteome</keyword>
<dbReference type="Proteomes" id="UP000608420">
    <property type="component" value="Unassembled WGS sequence"/>
</dbReference>
<evidence type="ECO:0000313" key="2">
    <source>
        <dbReference type="Proteomes" id="UP000608420"/>
    </source>
</evidence>
<evidence type="ECO:0000313" key="1">
    <source>
        <dbReference type="EMBL" id="GGF98413.1"/>
    </source>
</evidence>